<dbReference type="Proteomes" id="UP000184387">
    <property type="component" value="Unassembled WGS sequence"/>
</dbReference>
<dbReference type="RefSeq" id="WP_073138436.1">
    <property type="nucleotide sequence ID" value="NZ_FQZF01000032.1"/>
</dbReference>
<reference evidence="1 2" key="1">
    <citation type="submission" date="2016-11" db="EMBL/GenBank/DDBJ databases">
        <authorList>
            <person name="Jaros S."/>
            <person name="Januszkiewicz K."/>
            <person name="Wedrychowicz H."/>
        </authorList>
    </citation>
    <scope>NUCLEOTIDE SEQUENCE [LARGE SCALE GENOMIC DNA]</scope>
    <source>
        <strain evidence="1 2">DSM 14916</strain>
    </source>
</reference>
<name>A0A1M6PVH3_9PROT</name>
<keyword evidence="2" id="KW-1185">Reference proteome</keyword>
<dbReference type="AlphaFoldDB" id="A0A1M6PVH3"/>
<gene>
    <name evidence="1" type="ORF">SAMN02745194_04223</name>
</gene>
<sequence>MSLITESTATAPSPEADDLVRALHAAFFRLPPKLQARCKVPPTGDAAIDRPVLVAADNGSDHYRGVVVAGERDQDGHWLLDDAFTLLSLDHDEGPDAALVICHGWNCHADRI</sequence>
<protein>
    <submittedName>
        <fullName evidence="1">Uncharacterized protein</fullName>
    </submittedName>
</protein>
<dbReference type="OrthoDB" id="7274748at2"/>
<dbReference type="STRING" id="198092.SAMN02745194_04223"/>
<evidence type="ECO:0000313" key="2">
    <source>
        <dbReference type="Proteomes" id="UP000184387"/>
    </source>
</evidence>
<evidence type="ECO:0000313" key="1">
    <source>
        <dbReference type="EMBL" id="SHK11916.1"/>
    </source>
</evidence>
<proteinExistence type="predicted"/>
<dbReference type="EMBL" id="FQZF01000032">
    <property type="protein sequence ID" value="SHK11916.1"/>
    <property type="molecule type" value="Genomic_DNA"/>
</dbReference>
<organism evidence="1 2">
    <name type="scientific">Muricoccus roseus</name>
    <dbReference type="NCBI Taxonomy" id="198092"/>
    <lineage>
        <taxon>Bacteria</taxon>
        <taxon>Pseudomonadati</taxon>
        <taxon>Pseudomonadota</taxon>
        <taxon>Alphaproteobacteria</taxon>
        <taxon>Acetobacterales</taxon>
        <taxon>Roseomonadaceae</taxon>
        <taxon>Muricoccus</taxon>
    </lineage>
</organism>
<accession>A0A1M6PVH3</accession>